<reference evidence="1" key="1">
    <citation type="submission" date="2015-12" db="EMBL/GenBank/DDBJ databases">
        <title>Gene expression during late stages of embryo sac development: a critical building block for successful pollen-pistil interactions.</title>
        <authorList>
            <person name="Liu Y."/>
            <person name="Joly V."/>
            <person name="Sabar M."/>
            <person name="Matton D.P."/>
        </authorList>
    </citation>
    <scope>NUCLEOTIDE SEQUENCE</scope>
</reference>
<organism evidence="1">
    <name type="scientific">Solanum chacoense</name>
    <name type="common">Chaco potato</name>
    <dbReference type="NCBI Taxonomy" id="4108"/>
    <lineage>
        <taxon>Eukaryota</taxon>
        <taxon>Viridiplantae</taxon>
        <taxon>Streptophyta</taxon>
        <taxon>Embryophyta</taxon>
        <taxon>Tracheophyta</taxon>
        <taxon>Spermatophyta</taxon>
        <taxon>Magnoliopsida</taxon>
        <taxon>eudicotyledons</taxon>
        <taxon>Gunneridae</taxon>
        <taxon>Pentapetalae</taxon>
        <taxon>asterids</taxon>
        <taxon>lamiids</taxon>
        <taxon>Solanales</taxon>
        <taxon>Solanaceae</taxon>
        <taxon>Solanoideae</taxon>
        <taxon>Solaneae</taxon>
        <taxon>Solanum</taxon>
    </lineage>
</organism>
<protein>
    <submittedName>
        <fullName evidence="1">Putative ovule protein</fullName>
    </submittedName>
</protein>
<dbReference type="EMBL" id="GEDG01007178">
    <property type="protein sequence ID" value="JAP31312.1"/>
    <property type="molecule type" value="Transcribed_RNA"/>
</dbReference>
<sequence length="64" mass="7611">MINEIETNFSFIFFHPYCLHLSSKDHNKKVEINWVISTYCQSNLSCQIFPKLNRRLVLGEFSTK</sequence>
<dbReference type="EMBL" id="GEDG01021304">
    <property type="protein sequence ID" value="JAP18418.1"/>
    <property type="molecule type" value="Transcribed_RNA"/>
</dbReference>
<proteinExistence type="predicted"/>
<dbReference type="AlphaFoldDB" id="A0A0V0HDA1"/>
<evidence type="ECO:0000313" key="1">
    <source>
        <dbReference type="EMBL" id="JAP18418.1"/>
    </source>
</evidence>
<accession>A0A0V0HDA1</accession>
<name>A0A0V0HDA1_SOLCH</name>